<feature type="compositionally biased region" description="Polar residues" evidence="2">
    <location>
        <begin position="174"/>
        <end position="185"/>
    </location>
</feature>
<organism evidence="4 5">
    <name type="scientific">Nicotiana attenuata</name>
    <name type="common">Coyote tobacco</name>
    <dbReference type="NCBI Taxonomy" id="49451"/>
    <lineage>
        <taxon>Eukaryota</taxon>
        <taxon>Viridiplantae</taxon>
        <taxon>Streptophyta</taxon>
        <taxon>Embryophyta</taxon>
        <taxon>Tracheophyta</taxon>
        <taxon>Spermatophyta</taxon>
        <taxon>Magnoliopsida</taxon>
        <taxon>eudicotyledons</taxon>
        <taxon>Gunneridae</taxon>
        <taxon>Pentapetalae</taxon>
        <taxon>asterids</taxon>
        <taxon>lamiids</taxon>
        <taxon>Solanales</taxon>
        <taxon>Solanaceae</taxon>
        <taxon>Nicotianoideae</taxon>
        <taxon>Nicotianeae</taxon>
        <taxon>Nicotiana</taxon>
    </lineage>
</organism>
<evidence type="ECO:0000256" key="1">
    <source>
        <dbReference type="SAM" id="Coils"/>
    </source>
</evidence>
<feature type="compositionally biased region" description="Basic and acidic residues" evidence="2">
    <location>
        <begin position="66"/>
        <end position="85"/>
    </location>
</feature>
<feature type="region of interest" description="Disordered" evidence="2">
    <location>
        <begin position="164"/>
        <end position="185"/>
    </location>
</feature>
<evidence type="ECO:0000313" key="5">
    <source>
        <dbReference type="Proteomes" id="UP000187609"/>
    </source>
</evidence>
<feature type="compositionally biased region" description="Polar residues" evidence="2">
    <location>
        <begin position="36"/>
        <end position="48"/>
    </location>
</feature>
<proteinExistence type="predicted"/>
<dbReference type="AlphaFoldDB" id="A0A1J6IQS8"/>
<gene>
    <name evidence="4" type="primary">WIP2_0</name>
    <name evidence="4" type="ORF">A4A49_02014</name>
</gene>
<dbReference type="InterPro" id="IPR044696">
    <property type="entry name" value="WIP1/2/3"/>
</dbReference>
<dbReference type="STRING" id="49451.A0A1J6IQS8"/>
<evidence type="ECO:0000313" key="4">
    <source>
        <dbReference type="EMBL" id="OIT02904.1"/>
    </source>
</evidence>
<dbReference type="Gramene" id="OIT02904">
    <property type="protein sequence ID" value="OIT02904"/>
    <property type="gene ID" value="A4A49_02014"/>
</dbReference>
<keyword evidence="3" id="KW-0472">Membrane</keyword>
<dbReference type="OMA" id="RTMSMNY"/>
<feature type="transmembrane region" description="Helical" evidence="3">
    <location>
        <begin position="349"/>
        <end position="370"/>
    </location>
</feature>
<keyword evidence="5" id="KW-1185">Reference proteome</keyword>
<protein>
    <submittedName>
        <fullName evidence="4">Wpp domain-interacting protein 2</fullName>
    </submittedName>
</protein>
<dbReference type="EMBL" id="MJEQ01037188">
    <property type="protein sequence ID" value="OIT02904.1"/>
    <property type="molecule type" value="Genomic_DNA"/>
</dbReference>
<dbReference type="Proteomes" id="UP000187609">
    <property type="component" value="Unassembled WGS sequence"/>
</dbReference>
<reference evidence="4" key="1">
    <citation type="submission" date="2016-11" db="EMBL/GenBank/DDBJ databases">
        <title>The genome of Nicotiana attenuata.</title>
        <authorList>
            <person name="Xu S."/>
            <person name="Brockmoeller T."/>
            <person name="Gaquerel E."/>
            <person name="Navarro A."/>
            <person name="Kuhl H."/>
            <person name="Gase K."/>
            <person name="Ling Z."/>
            <person name="Zhou W."/>
            <person name="Kreitzer C."/>
            <person name="Stanke M."/>
            <person name="Tang H."/>
            <person name="Lyons E."/>
            <person name="Pandey P."/>
            <person name="Pandey S.P."/>
            <person name="Timmermann B."/>
            <person name="Baldwin I.T."/>
        </authorList>
    </citation>
    <scope>NUCLEOTIDE SEQUENCE [LARGE SCALE GENOMIC DNA]</scope>
    <source>
        <strain evidence="4">UT</strain>
    </source>
</reference>
<evidence type="ECO:0000256" key="2">
    <source>
        <dbReference type="SAM" id="MobiDB-lite"/>
    </source>
</evidence>
<accession>A0A1J6IQS8</accession>
<dbReference type="PANTHER" id="PTHR34562:SF8">
    <property type="entry name" value="WPP DOMAIN-INTERACTING PROTEIN 1"/>
    <property type="match status" value="1"/>
</dbReference>
<comment type="caution">
    <text evidence="4">The sequence shown here is derived from an EMBL/GenBank/DDBJ whole genome shotgun (WGS) entry which is preliminary data.</text>
</comment>
<name>A0A1J6IQS8_NICAT</name>
<sequence length="380" mass="42388">ALLTFHSTIFAATNFQIDPASSNSTTTFCKSSNIMAEKGSNTSTSNSAEGGKSMNHDGELNDEAQDSERPVDKELQADLDRRNGKEVGGVSQEDLTAESSQEVKNEKSENHCSSTDHDPMLDPSSTLQAVKETLERELWRFREIGNKDFIIDQPLQDVGIPSEFTSGGGDFPGPSTSEPSQSMNGMQHSFDLDTEVVSLKQNVTLLQNNLYEAAKLVKFKEARVTELQSILSNCSEKEEKSVGIESHERARDIEIELEGLFRQKIEAEVQYLTISRTVEKLRIEAFEQVKLLEEQKNLASEQAQIVKNLGDAESKAATLKTQAKKLENCCEDIMSTDEMLKLQKRVWKYSTCFLIQLVLLVVLRLFLLQISPDDAEVVPT</sequence>
<dbReference type="SMR" id="A0A1J6IQS8"/>
<feature type="coiled-coil region" evidence="1">
    <location>
        <begin position="289"/>
        <end position="329"/>
    </location>
</feature>
<feature type="compositionally biased region" description="Basic and acidic residues" evidence="2">
    <location>
        <begin position="101"/>
        <end position="120"/>
    </location>
</feature>
<feature type="region of interest" description="Disordered" evidence="2">
    <location>
        <begin position="36"/>
        <end position="123"/>
    </location>
</feature>
<keyword evidence="3" id="KW-1133">Transmembrane helix</keyword>
<feature type="non-terminal residue" evidence="4">
    <location>
        <position position="1"/>
    </location>
</feature>
<dbReference type="PANTHER" id="PTHR34562">
    <property type="entry name" value="WPP DOMAIN-INTERACTING PROTEIN 2"/>
    <property type="match status" value="1"/>
</dbReference>
<keyword evidence="1" id="KW-0175">Coiled coil</keyword>
<evidence type="ECO:0000256" key="3">
    <source>
        <dbReference type="SAM" id="Phobius"/>
    </source>
</evidence>
<keyword evidence="3" id="KW-0812">Transmembrane</keyword>